<protein>
    <submittedName>
        <fullName evidence="1">Uncharacterized protein</fullName>
    </submittedName>
</protein>
<proteinExistence type="predicted"/>
<accession>A0A0K2U837</accession>
<dbReference type="AlphaFoldDB" id="A0A0K2U837"/>
<reference evidence="1" key="1">
    <citation type="submission" date="2014-05" db="EMBL/GenBank/DDBJ databases">
        <authorList>
            <person name="Chronopoulou M."/>
        </authorList>
    </citation>
    <scope>NUCLEOTIDE SEQUENCE</scope>
    <source>
        <tissue evidence="1">Whole organism</tissue>
    </source>
</reference>
<name>A0A0K2U837_LEPSM</name>
<evidence type="ECO:0000313" key="1">
    <source>
        <dbReference type="EMBL" id="CDW33841.1"/>
    </source>
</evidence>
<dbReference type="EMBL" id="HACA01016480">
    <property type="protein sequence ID" value="CDW33841.1"/>
    <property type="molecule type" value="Transcribed_RNA"/>
</dbReference>
<sequence length="36" mass="4112">MYVFRGSDSQPGLCSASFTALLGYQKMSFFFYIKGY</sequence>
<organism evidence="1">
    <name type="scientific">Lepeophtheirus salmonis</name>
    <name type="common">Salmon louse</name>
    <name type="synonym">Caligus salmonis</name>
    <dbReference type="NCBI Taxonomy" id="72036"/>
    <lineage>
        <taxon>Eukaryota</taxon>
        <taxon>Metazoa</taxon>
        <taxon>Ecdysozoa</taxon>
        <taxon>Arthropoda</taxon>
        <taxon>Crustacea</taxon>
        <taxon>Multicrustacea</taxon>
        <taxon>Hexanauplia</taxon>
        <taxon>Copepoda</taxon>
        <taxon>Siphonostomatoida</taxon>
        <taxon>Caligidae</taxon>
        <taxon>Lepeophtheirus</taxon>
    </lineage>
</organism>